<dbReference type="Proteomes" id="UP001295876">
    <property type="component" value="Plasmid pF801-2"/>
</dbReference>
<name>A0A649Z4B1_ECOLX</name>
<evidence type="ECO:0000313" key="3">
    <source>
        <dbReference type="EMBL" id="QGM49953.1"/>
    </source>
</evidence>
<feature type="domain" description="DUF4165" evidence="1">
    <location>
        <begin position="24"/>
        <end position="142"/>
    </location>
</feature>
<dbReference type="EMBL" id="MN086777">
    <property type="protein sequence ID" value="QGM49953.1"/>
    <property type="molecule type" value="Genomic_DNA"/>
</dbReference>
<geneLocation type="plasmid" evidence="3">
    <name>p16EC-p0111</name>
</geneLocation>
<accession>A0A649Z4B1</accession>
<dbReference type="EMBL" id="OY757135">
    <property type="protein sequence ID" value="CAK1261829.1"/>
    <property type="molecule type" value="Genomic_DNA"/>
</dbReference>
<dbReference type="Pfam" id="PF13752">
    <property type="entry name" value="DUF4165"/>
    <property type="match status" value="1"/>
</dbReference>
<sequence>MKLSPRPLIAAVYAALLFPLYGQAQLYNYSYTDTRGTKVNAEPSREYLNPGSAITLNLISGLDRYERVTVTRSSDNVQMFRSVTDLVTVADRITAADGSEYYGKSIKLPVLGEGTFALKSETLDNKSNVVASTSYAFSIDTTPPVLPDPMQWIRAGFQYGSLDIFGDRTATQAISLLNVSDARSGLHKAEWFAIDSNGVRRSVDAQLNSLTGGCRRWPQWLREARLHLSVRRITPWVFVFMTKLVTGLRHRTVLVLIVPSPATFNIRCGMRKQASGKIMFLA</sequence>
<dbReference type="AlphaFoldDB" id="A0A649Z4B1"/>
<gene>
    <name evidence="2" type="ORF">FGAF801_49720</name>
</gene>
<geneLocation type="plasmid" evidence="2 4">
    <name>pF801-2</name>
</geneLocation>
<keyword evidence="3" id="KW-0614">Plasmid</keyword>
<reference evidence="2" key="2">
    <citation type="submission" date="2023-10" db="EMBL/GenBank/DDBJ databases">
        <authorList>
            <person name="Leclercq S."/>
        </authorList>
    </citation>
    <scope>NUCLEOTIDE SEQUENCE</scope>
    <source>
        <strain evidence="2">F801</strain>
        <plasmid evidence="2">pF801-2</plasmid>
    </source>
</reference>
<evidence type="ECO:0000313" key="4">
    <source>
        <dbReference type="Proteomes" id="UP001295876"/>
    </source>
</evidence>
<reference evidence="3" key="1">
    <citation type="submission" date="2019-06" db="EMBL/GenBank/DDBJ databases">
        <authorList>
            <person name="Song H."/>
            <person name="Liu D."/>
            <person name="Wang Y."/>
            <person name="Wu C."/>
        </authorList>
    </citation>
    <scope>NUCLEOTIDE SEQUENCE</scope>
    <source>
        <plasmid evidence="3">p16EC-p0111</plasmid>
    </source>
</reference>
<organism evidence="3">
    <name type="scientific">Escherichia coli</name>
    <dbReference type="NCBI Taxonomy" id="562"/>
    <lineage>
        <taxon>Bacteria</taxon>
        <taxon>Pseudomonadati</taxon>
        <taxon>Pseudomonadota</taxon>
        <taxon>Gammaproteobacteria</taxon>
        <taxon>Enterobacterales</taxon>
        <taxon>Enterobacteriaceae</taxon>
        <taxon>Escherichia</taxon>
    </lineage>
</organism>
<evidence type="ECO:0000259" key="1">
    <source>
        <dbReference type="Pfam" id="PF13752"/>
    </source>
</evidence>
<evidence type="ECO:0000313" key="2">
    <source>
        <dbReference type="EMBL" id="CAK1261829.1"/>
    </source>
</evidence>
<dbReference type="InterPro" id="IPR025429">
    <property type="entry name" value="DUF4165"/>
</dbReference>
<protein>
    <recommendedName>
        <fullName evidence="1">DUF4165 domain-containing protein</fullName>
    </recommendedName>
</protein>
<proteinExistence type="predicted"/>